<name>A0A1A8JBH7_NOTKU</name>
<reference evidence="2" key="2">
    <citation type="submission" date="2016-06" db="EMBL/GenBank/DDBJ databases">
        <title>The genome of a short-lived fish provides insights into sex chromosome evolution and the genetic control of aging.</title>
        <authorList>
            <person name="Reichwald K."/>
            <person name="Felder M."/>
            <person name="Petzold A."/>
            <person name="Koch P."/>
            <person name="Groth M."/>
            <person name="Platzer M."/>
        </authorList>
    </citation>
    <scope>NUCLEOTIDE SEQUENCE</scope>
    <source>
        <tissue evidence="2">Brain</tissue>
    </source>
</reference>
<dbReference type="AlphaFoldDB" id="A0A1A8JBH7"/>
<reference evidence="2" key="1">
    <citation type="submission" date="2016-05" db="EMBL/GenBank/DDBJ databases">
        <authorList>
            <person name="Lavstsen T."/>
            <person name="Jespersen J.S."/>
        </authorList>
    </citation>
    <scope>NUCLEOTIDE SEQUENCE</scope>
    <source>
        <tissue evidence="2">Brain</tissue>
    </source>
</reference>
<dbReference type="EMBL" id="HAED01020537">
    <property type="protein sequence ID" value="SBR07127.1"/>
    <property type="molecule type" value="Transcribed_RNA"/>
</dbReference>
<protein>
    <submittedName>
        <fullName evidence="2">Thioredoxin-related transmembrane protein 2a</fullName>
    </submittedName>
</protein>
<keyword evidence="2" id="KW-0472">Membrane</keyword>
<gene>
    <name evidence="2" type="primary">TMX2A</name>
</gene>
<sequence length="40" mass="4843">MFGHVQRRDEDDMSRRMLKVQPPGRSLRGRPTRRFMDVVK</sequence>
<accession>A0A1A8JBH7</accession>
<feature type="region of interest" description="Disordered" evidence="1">
    <location>
        <begin position="1"/>
        <end position="40"/>
    </location>
</feature>
<evidence type="ECO:0000313" key="2">
    <source>
        <dbReference type="EMBL" id="SBR07127.1"/>
    </source>
</evidence>
<keyword evidence="2" id="KW-0812">Transmembrane</keyword>
<evidence type="ECO:0000256" key="1">
    <source>
        <dbReference type="SAM" id="MobiDB-lite"/>
    </source>
</evidence>
<feature type="non-terminal residue" evidence="2">
    <location>
        <position position="40"/>
    </location>
</feature>
<proteinExistence type="predicted"/>
<feature type="compositionally biased region" description="Basic and acidic residues" evidence="1">
    <location>
        <begin position="1"/>
        <end position="15"/>
    </location>
</feature>
<organism evidence="2">
    <name type="scientific">Nothobranchius kuhntae</name>
    <name type="common">Beira killifish</name>
    <dbReference type="NCBI Taxonomy" id="321403"/>
    <lineage>
        <taxon>Eukaryota</taxon>
        <taxon>Metazoa</taxon>
        <taxon>Chordata</taxon>
        <taxon>Craniata</taxon>
        <taxon>Vertebrata</taxon>
        <taxon>Euteleostomi</taxon>
        <taxon>Actinopterygii</taxon>
        <taxon>Neopterygii</taxon>
        <taxon>Teleostei</taxon>
        <taxon>Neoteleostei</taxon>
        <taxon>Acanthomorphata</taxon>
        <taxon>Ovalentaria</taxon>
        <taxon>Atherinomorphae</taxon>
        <taxon>Cyprinodontiformes</taxon>
        <taxon>Nothobranchiidae</taxon>
        <taxon>Nothobranchius</taxon>
    </lineage>
</organism>